<protein>
    <submittedName>
        <fullName evidence="1">Late IMV membrane protein</fullName>
    </submittedName>
</protein>
<reference evidence="1" key="1">
    <citation type="submission" date="2018-05" db="EMBL/GenBank/DDBJ databases">
        <title>Complete Genome Sequence of a Novel Sea Otter Poxvirus.</title>
        <authorList>
            <person name="Jacob J.M."/>
            <person name="Subramaniam K."/>
            <person name="Tu S.-L."/>
            <person name="Nielsen O."/>
            <person name="Tuomi P.A."/>
            <person name="Upton C."/>
            <person name="Waltzek T.B."/>
        </authorList>
    </citation>
    <scope>NUCLEOTIDE SEQUENCE [LARGE SCALE GENOMIC DNA]</scope>
    <source>
        <strain evidence="1">ELK</strain>
    </source>
</reference>
<dbReference type="EMBL" id="MH427217">
    <property type="protein sequence ID" value="AWU47113.1"/>
    <property type="molecule type" value="Genomic_DNA"/>
</dbReference>
<dbReference type="Pfam" id="PF03003">
    <property type="entry name" value="Pox_G9-A16"/>
    <property type="match status" value="1"/>
</dbReference>
<dbReference type="Proteomes" id="UP000249273">
    <property type="component" value="Segment"/>
</dbReference>
<accession>A0A2U9QHP4</accession>
<gene>
    <name evidence="1" type="primary">SOPV-ELK-068</name>
</gene>
<dbReference type="InterPro" id="IPR004251">
    <property type="entry name" value="Pox_virus_G9/A16"/>
</dbReference>
<evidence type="ECO:0000313" key="2">
    <source>
        <dbReference type="Proteomes" id="UP000249273"/>
    </source>
</evidence>
<dbReference type="OrthoDB" id="14716at10239"/>
<dbReference type="KEGG" id="vg:36841065"/>
<sequence>MTTTHKTDAEIYAFCDKNPTDIKCKCLNPTPTIIKIGKETRLPYYCWYEPCKKIDALLPSFLRKNIARCNVSDCNISLGQVTINNGNINIYNICGSKISTTQAFSARYLNQDILYPIVDPVTWMPLALIAFSSVVMNAYT</sequence>
<keyword evidence="2" id="KW-1185">Reference proteome</keyword>
<name>A0A2U9QHP4_9POXV</name>
<dbReference type="RefSeq" id="YP_009480606.1">
    <property type="nucleotide sequence ID" value="NC_037656.1"/>
</dbReference>
<proteinExistence type="predicted"/>
<organism evidence="1">
    <name type="scientific">Sea otter poxvirus</name>
    <dbReference type="NCBI Taxonomy" id="1416741"/>
    <lineage>
        <taxon>Viruses</taxon>
        <taxon>Varidnaviria</taxon>
        <taxon>Bamfordvirae</taxon>
        <taxon>Nucleocytoviricota</taxon>
        <taxon>Pokkesviricetes</taxon>
        <taxon>Chitovirales</taxon>
        <taxon>Poxviridae</taxon>
        <taxon>Chordopoxvirinae</taxon>
        <taxon>Mustelpoxvirus</taxon>
        <taxon>Mustelpoxvirus seaotterpox</taxon>
        <taxon>Sea otterpox virus</taxon>
    </lineage>
</organism>
<evidence type="ECO:0000313" key="1">
    <source>
        <dbReference type="EMBL" id="AWU47113.1"/>
    </source>
</evidence>
<dbReference type="GeneID" id="36841065"/>